<dbReference type="InterPro" id="IPR029485">
    <property type="entry name" value="CAT_C"/>
</dbReference>
<dbReference type="EMBL" id="CAJOAZ010000313">
    <property type="protein sequence ID" value="CAF3612455.1"/>
    <property type="molecule type" value="Genomic_DNA"/>
</dbReference>
<feature type="domain" description="Cationic amino acid transporter C-terminal" evidence="7">
    <location>
        <begin position="535"/>
        <end position="585"/>
    </location>
</feature>
<dbReference type="Gene3D" id="1.20.1740.10">
    <property type="entry name" value="Amino acid/polyamine transporter I"/>
    <property type="match status" value="1"/>
</dbReference>
<comment type="subcellular location">
    <subcellularLocation>
        <location evidence="1">Membrane</location>
        <topology evidence="1">Multi-pass membrane protein</topology>
    </subcellularLocation>
</comment>
<evidence type="ECO:0000256" key="6">
    <source>
        <dbReference type="SAM" id="Phobius"/>
    </source>
</evidence>
<dbReference type="Pfam" id="PF13520">
    <property type="entry name" value="AA_permease_2"/>
    <property type="match status" value="1"/>
</dbReference>
<evidence type="ECO:0000256" key="3">
    <source>
        <dbReference type="ARBA" id="ARBA00022692"/>
    </source>
</evidence>
<dbReference type="GO" id="GO:0015171">
    <property type="term" value="F:amino acid transmembrane transporter activity"/>
    <property type="evidence" value="ECO:0007669"/>
    <property type="project" value="TreeGrafter"/>
</dbReference>
<dbReference type="Proteomes" id="UP000663845">
    <property type="component" value="Unassembled WGS sequence"/>
</dbReference>
<evidence type="ECO:0000256" key="2">
    <source>
        <dbReference type="ARBA" id="ARBA00022448"/>
    </source>
</evidence>
<evidence type="ECO:0000256" key="4">
    <source>
        <dbReference type="ARBA" id="ARBA00022989"/>
    </source>
</evidence>
<feature type="transmembrane region" description="Helical" evidence="6">
    <location>
        <begin position="563"/>
        <end position="583"/>
    </location>
</feature>
<sequence length="588" mass="65455">MRWKSLFRKKHAITNDLDTPLLRCLNLFDLILLTVSGMIGSGIYVLTGVVAKDQTGPAIILANLLAAFACLFGALCYAEFAARIPRAGSSYIFIYESIGELLAFLVGFTTIVGGMTGLAVSARVWSTYFDALFDNKINSFIVHHIIQWPNAPAPFAKSPDLLAFSVTIFLTLALLIGLRNSKYLTNSLTILNMSALLVIGITGFILGDIHNYRPFAPFGIQNIFRGSSLLLYSYIGFEMATIATEEAKNPSKTVPQATVISLLIVTSLYSLAGASLTYLVPYKDIDSNSAFASAYKQSKWPQIGYIISIAIVCSAGGNLLSGTYGTIRTIYAMSTDGLLPSKLSYVSDGRHVPVVATCLVCVVIALLGTFFDIKDLIGFADISALLSYMGVSIGLLIERYNHQTSYRIILAREEDEDEEEEEIFELDNKKDNDTPEIELSNILQVDPFLTRIVRSCCHRFIPLIDKYLSPKISSILLLLIFIPNTVILATFVIYIFNQHYLLHVIIVIICIIINLIITFIFCLLKPRKYSKNLLFICPGIPLIPLINITIFIFLMIFQDAHDWLGYIGIIFISIIIYFTYSFWHSKAR</sequence>
<keyword evidence="4 6" id="KW-1133">Transmembrane helix</keyword>
<feature type="transmembrane region" description="Helical" evidence="6">
    <location>
        <begin position="259"/>
        <end position="280"/>
    </location>
</feature>
<evidence type="ECO:0000259" key="7">
    <source>
        <dbReference type="Pfam" id="PF13906"/>
    </source>
</evidence>
<reference evidence="9" key="1">
    <citation type="submission" date="2021-02" db="EMBL/GenBank/DDBJ databases">
        <authorList>
            <person name="Nowell W R."/>
        </authorList>
    </citation>
    <scope>NUCLEOTIDE SEQUENCE</scope>
</reference>
<keyword evidence="3 6" id="KW-0812">Transmembrane</keyword>
<evidence type="ECO:0000256" key="5">
    <source>
        <dbReference type="ARBA" id="ARBA00023136"/>
    </source>
</evidence>
<feature type="transmembrane region" description="Helical" evidence="6">
    <location>
        <begin position="21"/>
        <end position="46"/>
    </location>
</feature>
<dbReference type="EMBL" id="CAJNOG010000101">
    <property type="protein sequence ID" value="CAF0943529.1"/>
    <property type="molecule type" value="Genomic_DNA"/>
</dbReference>
<proteinExistence type="predicted"/>
<dbReference type="Pfam" id="PF13906">
    <property type="entry name" value="AA_permease_C"/>
    <property type="match status" value="1"/>
</dbReference>
<feature type="transmembrane region" description="Helical" evidence="6">
    <location>
        <begin position="502"/>
        <end position="524"/>
    </location>
</feature>
<evidence type="ECO:0000313" key="10">
    <source>
        <dbReference type="Proteomes" id="UP000663844"/>
    </source>
</evidence>
<feature type="transmembrane region" description="Helical" evidence="6">
    <location>
        <begin position="475"/>
        <end position="496"/>
    </location>
</feature>
<gene>
    <name evidence="8" type="ORF">JYZ213_LOCUS12873</name>
    <name evidence="9" type="ORF">OXD698_LOCUS6994</name>
</gene>
<evidence type="ECO:0000256" key="1">
    <source>
        <dbReference type="ARBA" id="ARBA00004141"/>
    </source>
</evidence>
<evidence type="ECO:0000313" key="9">
    <source>
        <dbReference type="EMBL" id="CAF3612455.1"/>
    </source>
</evidence>
<keyword evidence="5 6" id="KW-0472">Membrane</keyword>
<name>A0A818NT65_9BILA</name>
<protein>
    <recommendedName>
        <fullName evidence="7">Cationic amino acid transporter C-terminal domain-containing protein</fullName>
    </recommendedName>
</protein>
<dbReference type="Proteomes" id="UP000663844">
    <property type="component" value="Unassembled WGS sequence"/>
</dbReference>
<evidence type="ECO:0000313" key="8">
    <source>
        <dbReference type="EMBL" id="CAF0943529.1"/>
    </source>
</evidence>
<comment type="caution">
    <text evidence="9">The sequence shown here is derived from an EMBL/GenBank/DDBJ whole genome shotgun (WGS) entry which is preliminary data.</text>
</comment>
<feature type="transmembrane region" description="Helical" evidence="6">
    <location>
        <begin position="58"/>
        <end position="80"/>
    </location>
</feature>
<feature type="transmembrane region" description="Helical" evidence="6">
    <location>
        <begin position="101"/>
        <end position="125"/>
    </location>
</feature>
<dbReference type="AlphaFoldDB" id="A0A818NT65"/>
<feature type="transmembrane region" description="Helical" evidence="6">
    <location>
        <begin position="300"/>
        <end position="320"/>
    </location>
</feature>
<dbReference type="InterPro" id="IPR002293">
    <property type="entry name" value="AA/rel_permease1"/>
</dbReference>
<feature type="transmembrane region" description="Helical" evidence="6">
    <location>
        <begin position="533"/>
        <end position="557"/>
    </location>
</feature>
<dbReference type="GO" id="GO:0005886">
    <property type="term" value="C:plasma membrane"/>
    <property type="evidence" value="ECO:0007669"/>
    <property type="project" value="TreeGrafter"/>
</dbReference>
<feature type="transmembrane region" description="Helical" evidence="6">
    <location>
        <begin position="161"/>
        <end position="178"/>
    </location>
</feature>
<keyword evidence="2" id="KW-0813">Transport</keyword>
<feature type="transmembrane region" description="Helical" evidence="6">
    <location>
        <begin position="352"/>
        <end position="371"/>
    </location>
</feature>
<feature type="transmembrane region" description="Helical" evidence="6">
    <location>
        <begin position="377"/>
        <end position="397"/>
    </location>
</feature>
<accession>A0A818NT65</accession>
<organism evidence="9 10">
    <name type="scientific">Adineta steineri</name>
    <dbReference type="NCBI Taxonomy" id="433720"/>
    <lineage>
        <taxon>Eukaryota</taxon>
        <taxon>Metazoa</taxon>
        <taxon>Spiralia</taxon>
        <taxon>Gnathifera</taxon>
        <taxon>Rotifera</taxon>
        <taxon>Eurotatoria</taxon>
        <taxon>Bdelloidea</taxon>
        <taxon>Adinetida</taxon>
        <taxon>Adinetidae</taxon>
        <taxon>Adineta</taxon>
    </lineage>
</organism>
<dbReference type="PANTHER" id="PTHR43243:SF4">
    <property type="entry name" value="CATIONIC AMINO ACID TRANSPORTER 4"/>
    <property type="match status" value="1"/>
</dbReference>
<feature type="transmembrane region" description="Helical" evidence="6">
    <location>
        <begin position="190"/>
        <end position="209"/>
    </location>
</feature>
<dbReference type="PANTHER" id="PTHR43243">
    <property type="entry name" value="INNER MEMBRANE TRANSPORTER YGJI-RELATED"/>
    <property type="match status" value="1"/>
</dbReference>